<organism evidence="1 2">
    <name type="scientific">Rhodococcus koreensis</name>
    <dbReference type="NCBI Taxonomy" id="99653"/>
    <lineage>
        <taxon>Bacteria</taxon>
        <taxon>Bacillati</taxon>
        <taxon>Actinomycetota</taxon>
        <taxon>Actinomycetes</taxon>
        <taxon>Mycobacteriales</taxon>
        <taxon>Nocardiaceae</taxon>
        <taxon>Rhodococcus</taxon>
    </lineage>
</organism>
<dbReference type="AlphaFoldDB" id="A0A1H4M5V0"/>
<evidence type="ECO:0000313" key="2">
    <source>
        <dbReference type="Proteomes" id="UP000183561"/>
    </source>
</evidence>
<protein>
    <submittedName>
        <fullName evidence="1">Uncharacterized protein</fullName>
    </submittedName>
</protein>
<sequence length="169" mass="17758">MGYSVGMVSDVGGLAQPEARLAGHLVELLGDRNMSALSVALAPLVRASGPRSPAGVLYGGVLRWLVCAIAEVVVARLGVPEEGEVFVFKVRSSHGRRLGVDELPESGGRVLRSVNALLAGDRPAVRAQLAAAEREPDLVVRAETVVAALVWVDALLDARTPVFPDPPPR</sequence>
<reference evidence="2" key="1">
    <citation type="submission" date="2016-10" db="EMBL/GenBank/DDBJ databases">
        <authorList>
            <person name="Varghese N."/>
            <person name="Submissions S."/>
        </authorList>
    </citation>
    <scope>NUCLEOTIDE SEQUENCE [LARGE SCALE GENOMIC DNA]</scope>
    <source>
        <strain evidence="2">DSM 44498</strain>
    </source>
</reference>
<dbReference type="EMBL" id="FNSV01000005">
    <property type="protein sequence ID" value="SEB78366.1"/>
    <property type="molecule type" value="Genomic_DNA"/>
</dbReference>
<dbReference type="Proteomes" id="UP000183561">
    <property type="component" value="Unassembled WGS sequence"/>
</dbReference>
<gene>
    <name evidence="1" type="ORF">SAMN04490239_1647</name>
</gene>
<proteinExistence type="predicted"/>
<evidence type="ECO:0000313" key="1">
    <source>
        <dbReference type="EMBL" id="SEB78366.1"/>
    </source>
</evidence>
<name>A0A1H4M5V0_9NOCA</name>
<accession>A0A1H4M5V0</accession>
<keyword evidence="2" id="KW-1185">Reference proteome</keyword>